<feature type="region of interest" description="Disordered" evidence="1">
    <location>
        <begin position="226"/>
        <end position="251"/>
    </location>
</feature>
<dbReference type="EMBL" id="CAMXCT010001760">
    <property type="protein sequence ID" value="CAI3992809.1"/>
    <property type="molecule type" value="Genomic_DNA"/>
</dbReference>
<organism evidence="2">
    <name type="scientific">Cladocopium goreaui</name>
    <dbReference type="NCBI Taxonomy" id="2562237"/>
    <lineage>
        <taxon>Eukaryota</taxon>
        <taxon>Sar</taxon>
        <taxon>Alveolata</taxon>
        <taxon>Dinophyceae</taxon>
        <taxon>Suessiales</taxon>
        <taxon>Symbiodiniaceae</taxon>
        <taxon>Cladocopium</taxon>
    </lineage>
</organism>
<evidence type="ECO:0000313" key="3">
    <source>
        <dbReference type="EMBL" id="CAL4780121.1"/>
    </source>
</evidence>
<sequence>MAGAGCGWRDAGNTQPVSDFSGLLESNVIQSSSESDEPEEAPTGAPRTDSRKGAAGVADEVEPKKANSKAASRPRDRGPEFSFSALAKRKQEERLQAERLKKDEERAKRKEDLKRDDAPQITEEQKLKLNELKKKQEEVRRQKLREKLEAKQQRAKEREQKRVHLEEQQRSQKERELARKRREEDLSAQLAQAQKEELELQKTMEELKRKAADIAARIAELQRQTASLAKERDNDTPAVGDPSTHKARSSRPGCWWEFQYDGRNIRMIRMR</sequence>
<gene>
    <name evidence="2" type="ORF">C1SCF055_LOCUS19605</name>
</gene>
<reference evidence="3 4" key="2">
    <citation type="submission" date="2024-05" db="EMBL/GenBank/DDBJ databases">
        <authorList>
            <person name="Chen Y."/>
            <person name="Shah S."/>
            <person name="Dougan E. K."/>
            <person name="Thang M."/>
            <person name="Chan C."/>
        </authorList>
    </citation>
    <scope>NUCLEOTIDE SEQUENCE [LARGE SCALE GENOMIC DNA]</scope>
</reference>
<comment type="caution">
    <text evidence="2">The sequence shown here is derived from an EMBL/GenBank/DDBJ whole genome shotgun (WGS) entry which is preliminary data.</text>
</comment>
<evidence type="ECO:0000256" key="1">
    <source>
        <dbReference type="SAM" id="MobiDB-lite"/>
    </source>
</evidence>
<feature type="compositionally biased region" description="Basic and acidic residues" evidence="1">
    <location>
        <begin position="89"/>
        <end position="128"/>
    </location>
</feature>
<protein>
    <submittedName>
        <fullName evidence="3">Reticulocyte-binding protein homolog 2a (PfR2Ha) (PfRH2a) [Cleaved into: Reticulocyte-binding protein homolog 2a 85 kDa form Reticulocyte-binding protein homolog 2a 285 kDa form]</fullName>
    </submittedName>
</protein>
<reference evidence="2" key="1">
    <citation type="submission" date="2022-10" db="EMBL/GenBank/DDBJ databases">
        <authorList>
            <person name="Chen Y."/>
            <person name="Dougan E. K."/>
            <person name="Chan C."/>
            <person name="Rhodes N."/>
            <person name="Thang M."/>
        </authorList>
    </citation>
    <scope>NUCLEOTIDE SEQUENCE</scope>
</reference>
<feature type="compositionally biased region" description="Basic and acidic residues" evidence="1">
    <location>
        <begin position="147"/>
        <end position="185"/>
    </location>
</feature>
<dbReference type="AlphaFoldDB" id="A0A9P1FX24"/>
<proteinExistence type="predicted"/>
<keyword evidence="4" id="KW-1185">Reference proteome</keyword>
<evidence type="ECO:0000313" key="2">
    <source>
        <dbReference type="EMBL" id="CAI3992809.1"/>
    </source>
</evidence>
<name>A0A9P1FX24_9DINO</name>
<evidence type="ECO:0000313" key="4">
    <source>
        <dbReference type="Proteomes" id="UP001152797"/>
    </source>
</evidence>
<dbReference type="EMBL" id="CAMXCT030001760">
    <property type="protein sequence ID" value="CAL4780121.1"/>
    <property type="molecule type" value="Genomic_DNA"/>
</dbReference>
<accession>A0A9P1FX24</accession>
<feature type="region of interest" description="Disordered" evidence="1">
    <location>
        <begin position="1"/>
        <end position="128"/>
    </location>
</feature>
<feature type="region of interest" description="Disordered" evidence="1">
    <location>
        <begin position="147"/>
        <end position="193"/>
    </location>
</feature>
<dbReference type="Proteomes" id="UP001152797">
    <property type="component" value="Unassembled WGS sequence"/>
</dbReference>
<dbReference type="EMBL" id="CAMXCT020001760">
    <property type="protein sequence ID" value="CAL1146184.1"/>
    <property type="molecule type" value="Genomic_DNA"/>
</dbReference>